<evidence type="ECO:0000256" key="9">
    <source>
        <dbReference type="ARBA" id="ARBA00023128"/>
    </source>
</evidence>
<dbReference type="GO" id="GO:0004826">
    <property type="term" value="F:phenylalanine-tRNA ligase activity"/>
    <property type="evidence" value="ECO:0007669"/>
    <property type="project" value="UniProtKB-EC"/>
</dbReference>
<reference evidence="17" key="1">
    <citation type="journal article" date="2021" name="Nat. Commun.">
        <title>Genetic determinants of endophytism in the Arabidopsis root mycobiome.</title>
        <authorList>
            <person name="Mesny F."/>
            <person name="Miyauchi S."/>
            <person name="Thiergart T."/>
            <person name="Pickel B."/>
            <person name="Atanasova L."/>
            <person name="Karlsson M."/>
            <person name="Huettel B."/>
            <person name="Barry K.W."/>
            <person name="Haridas S."/>
            <person name="Chen C."/>
            <person name="Bauer D."/>
            <person name="Andreopoulos W."/>
            <person name="Pangilinan J."/>
            <person name="LaButti K."/>
            <person name="Riley R."/>
            <person name="Lipzen A."/>
            <person name="Clum A."/>
            <person name="Drula E."/>
            <person name="Henrissat B."/>
            <person name="Kohler A."/>
            <person name="Grigoriev I.V."/>
            <person name="Martin F.M."/>
            <person name="Hacquard S."/>
        </authorList>
    </citation>
    <scope>NUCLEOTIDE SEQUENCE</scope>
    <source>
        <strain evidence="17">MPI-CAGE-AT-0147</strain>
    </source>
</reference>
<feature type="domain" description="Aminoacyl-transfer RNA synthetases class-II family profile" evidence="15">
    <location>
        <begin position="168"/>
        <end position="388"/>
    </location>
</feature>
<comment type="function">
    <text evidence="13">Is responsible for the charging of tRNA(Phe) with phenylalanine in mitochondrial translation.</text>
</comment>
<keyword evidence="4" id="KW-0436">Ligase</keyword>
<gene>
    <name evidence="17" type="ORF">EDB81DRAFT_450540</name>
</gene>
<dbReference type="FunFam" id="3.30.930.10:FF:000053">
    <property type="entry name" value="Phenylalanyl-tRNA synthetase mitochondrial"/>
    <property type="match status" value="1"/>
</dbReference>
<dbReference type="SMART" id="SM00896">
    <property type="entry name" value="FDX-ACB"/>
    <property type="match status" value="1"/>
</dbReference>
<dbReference type="Gene3D" id="3.30.930.10">
    <property type="entry name" value="Bira Bifunctional Protein, Domain 2"/>
    <property type="match status" value="1"/>
</dbReference>
<keyword evidence="6" id="KW-0067">ATP-binding</keyword>
<dbReference type="EC" id="6.1.1.20" evidence="3"/>
<comment type="subcellular location">
    <subcellularLocation>
        <location evidence="1">Mitochondrion matrix</location>
    </subcellularLocation>
</comment>
<evidence type="ECO:0000256" key="8">
    <source>
        <dbReference type="ARBA" id="ARBA00022946"/>
    </source>
</evidence>
<proteinExistence type="inferred from homology"/>
<keyword evidence="7" id="KW-0648">Protein biosynthesis</keyword>
<evidence type="ECO:0000259" key="16">
    <source>
        <dbReference type="PROSITE" id="PS51447"/>
    </source>
</evidence>
<dbReference type="AlphaFoldDB" id="A0A9P9F2G4"/>
<comment type="similarity">
    <text evidence="2">Belongs to the class-II aminoacyl-tRNA synthetase family.</text>
</comment>
<dbReference type="PROSITE" id="PS50862">
    <property type="entry name" value="AA_TRNA_LIGASE_II"/>
    <property type="match status" value="1"/>
</dbReference>
<dbReference type="PANTHER" id="PTHR11538:SF41">
    <property type="entry name" value="PHENYLALANINE--TRNA LIGASE, MITOCHONDRIAL"/>
    <property type="match status" value="1"/>
</dbReference>
<dbReference type="PANTHER" id="PTHR11538">
    <property type="entry name" value="PHENYLALANYL-TRNA SYNTHETASE"/>
    <property type="match status" value="1"/>
</dbReference>
<dbReference type="NCBIfam" id="TIGR00469">
    <property type="entry name" value="pheS_mito"/>
    <property type="match status" value="1"/>
</dbReference>
<dbReference type="InterPro" id="IPR006195">
    <property type="entry name" value="aa-tRNA-synth_II"/>
</dbReference>
<dbReference type="Gene3D" id="3.30.70.380">
    <property type="entry name" value="Ferrodoxin-fold anticodon-binding domain"/>
    <property type="match status" value="1"/>
</dbReference>
<keyword evidence="9" id="KW-0496">Mitochondrion</keyword>
<evidence type="ECO:0000256" key="6">
    <source>
        <dbReference type="ARBA" id="ARBA00022840"/>
    </source>
</evidence>
<dbReference type="Pfam" id="PF03147">
    <property type="entry name" value="FDX-ACB"/>
    <property type="match status" value="1"/>
</dbReference>
<dbReference type="SUPFAM" id="SSF54991">
    <property type="entry name" value="Anticodon-binding domain of PheRS"/>
    <property type="match status" value="1"/>
</dbReference>
<evidence type="ECO:0000256" key="13">
    <source>
        <dbReference type="ARBA" id="ARBA00057761"/>
    </source>
</evidence>
<keyword evidence="5" id="KW-0547">Nucleotide-binding</keyword>
<dbReference type="PROSITE" id="PS51447">
    <property type="entry name" value="FDX_ACB"/>
    <property type="match status" value="1"/>
</dbReference>
<dbReference type="InterPro" id="IPR036690">
    <property type="entry name" value="Fdx_antiC-bd_sf"/>
</dbReference>
<dbReference type="EMBL" id="JAGMUV010000006">
    <property type="protein sequence ID" value="KAH7153228.1"/>
    <property type="molecule type" value="Genomic_DNA"/>
</dbReference>
<name>A0A9P9F2G4_9HYPO</name>
<keyword evidence="8" id="KW-0809">Transit peptide</keyword>
<evidence type="ECO:0000259" key="15">
    <source>
        <dbReference type="PROSITE" id="PS50862"/>
    </source>
</evidence>
<keyword evidence="18" id="KW-1185">Reference proteome</keyword>
<dbReference type="SUPFAM" id="SSF55681">
    <property type="entry name" value="Class II aaRS and biotin synthetases"/>
    <property type="match status" value="1"/>
</dbReference>
<evidence type="ECO:0000256" key="4">
    <source>
        <dbReference type="ARBA" id="ARBA00022598"/>
    </source>
</evidence>
<evidence type="ECO:0000313" key="18">
    <source>
        <dbReference type="Proteomes" id="UP000738349"/>
    </source>
</evidence>
<dbReference type="GO" id="GO:0006432">
    <property type="term" value="P:phenylalanyl-tRNA aminoacylation"/>
    <property type="evidence" value="ECO:0007669"/>
    <property type="project" value="InterPro"/>
</dbReference>
<dbReference type="GO" id="GO:0000049">
    <property type="term" value="F:tRNA binding"/>
    <property type="evidence" value="ECO:0007669"/>
    <property type="project" value="InterPro"/>
</dbReference>
<evidence type="ECO:0000256" key="11">
    <source>
        <dbReference type="ARBA" id="ARBA00031194"/>
    </source>
</evidence>
<dbReference type="InterPro" id="IPR005121">
    <property type="entry name" value="Fdx_antiC-bd"/>
</dbReference>
<accession>A0A9P9F2G4</accession>
<dbReference type="GO" id="GO:0005524">
    <property type="term" value="F:ATP binding"/>
    <property type="evidence" value="ECO:0007669"/>
    <property type="project" value="UniProtKB-KW"/>
</dbReference>
<evidence type="ECO:0000256" key="3">
    <source>
        <dbReference type="ARBA" id="ARBA00012814"/>
    </source>
</evidence>
<protein>
    <recommendedName>
        <fullName evidence="14">Phenylalanine--tRNA ligase, mitochondrial</fullName>
        <ecNumber evidence="3">6.1.1.20</ecNumber>
    </recommendedName>
    <alternativeName>
        <fullName evidence="11">Phenylalanyl-tRNA synthetase</fullName>
    </alternativeName>
</protein>
<organism evidence="17 18">
    <name type="scientific">Dactylonectria macrodidyma</name>
    <dbReference type="NCBI Taxonomy" id="307937"/>
    <lineage>
        <taxon>Eukaryota</taxon>
        <taxon>Fungi</taxon>
        <taxon>Dikarya</taxon>
        <taxon>Ascomycota</taxon>
        <taxon>Pezizomycotina</taxon>
        <taxon>Sordariomycetes</taxon>
        <taxon>Hypocreomycetidae</taxon>
        <taxon>Hypocreales</taxon>
        <taxon>Nectriaceae</taxon>
        <taxon>Dactylonectria</taxon>
    </lineage>
</organism>
<evidence type="ECO:0000256" key="14">
    <source>
        <dbReference type="ARBA" id="ARBA00073229"/>
    </source>
</evidence>
<dbReference type="InterPro" id="IPR002319">
    <property type="entry name" value="Phenylalanyl-tRNA_Synthase"/>
</dbReference>
<dbReference type="InterPro" id="IPR004530">
    <property type="entry name" value="Phe-tRNA-synth_IIc_mito"/>
</dbReference>
<dbReference type="GO" id="GO:0005759">
    <property type="term" value="C:mitochondrial matrix"/>
    <property type="evidence" value="ECO:0007669"/>
    <property type="project" value="UniProtKB-SubCell"/>
</dbReference>
<dbReference type="FunFam" id="3.30.70.380:FF:000002">
    <property type="entry name" value="phenylalanine--tRNA ligase, mitochondrial"/>
    <property type="match status" value="1"/>
</dbReference>
<feature type="domain" description="FDX-ACB" evidence="16">
    <location>
        <begin position="384"/>
        <end position="485"/>
    </location>
</feature>
<evidence type="ECO:0000256" key="10">
    <source>
        <dbReference type="ARBA" id="ARBA00023146"/>
    </source>
</evidence>
<dbReference type="Pfam" id="PF01409">
    <property type="entry name" value="tRNA-synt_2d"/>
    <property type="match status" value="2"/>
</dbReference>
<sequence length="485" mass="54904">MRFQASGMRCLWGNSSRLFLVSHLRSSESLHQACAARAYSSAPPKDAGSVTIRGQTVSTDRTWFNAPANVLKATSRKLHLQEDHPISITRQIIQSNFPEPTYKAYNDFSPVVSTAQNFDSLGFPQNHPGRALSDTYYLNKDTLLRTHTSAHQADTFRANDSDGYLIAADVYRRDAIDRSHYPVFHQMEGAMSWDRNVVPDGDVAAAVWKDIENLPKHDIQVDDPNPFMHPERNPLQDTHHSAAEVEAISVHLKKSLESMVVDVFTRAKAAALKEDPDFVDEPLQMRWVEAYFPFTSPSWELEVYYAGDWLEVLGCGVVQQDLFINAGVPSRLGWAFGIGIDRIAMLLFKIPDIRLFWSQDKRFLSQFQGVSNNLDTLKRFQVFSKYPPCPRDVSFWLNQDSAAGGNTPGTFHENDVMELVRNVAGDVVEDVRLIDEFTHPKTGRKSMAYRITYRSLERTLTNNEANAMHQKVHDALVDQLGVTIR</sequence>
<keyword evidence="10" id="KW-0030">Aminoacyl-tRNA synthetase</keyword>
<dbReference type="Proteomes" id="UP000738349">
    <property type="component" value="Unassembled WGS sequence"/>
</dbReference>
<evidence type="ECO:0000256" key="12">
    <source>
        <dbReference type="ARBA" id="ARBA00049255"/>
    </source>
</evidence>
<evidence type="ECO:0000256" key="1">
    <source>
        <dbReference type="ARBA" id="ARBA00004305"/>
    </source>
</evidence>
<evidence type="ECO:0000313" key="17">
    <source>
        <dbReference type="EMBL" id="KAH7153228.1"/>
    </source>
</evidence>
<evidence type="ECO:0000256" key="5">
    <source>
        <dbReference type="ARBA" id="ARBA00022741"/>
    </source>
</evidence>
<evidence type="ECO:0000256" key="2">
    <source>
        <dbReference type="ARBA" id="ARBA00008226"/>
    </source>
</evidence>
<dbReference type="OrthoDB" id="4457at2759"/>
<comment type="caution">
    <text evidence="17">The sequence shown here is derived from an EMBL/GenBank/DDBJ whole genome shotgun (WGS) entry which is preliminary data.</text>
</comment>
<dbReference type="InterPro" id="IPR045864">
    <property type="entry name" value="aa-tRNA-synth_II/BPL/LPL"/>
</dbReference>
<dbReference type="CDD" id="cd00496">
    <property type="entry name" value="PheRS_alpha_core"/>
    <property type="match status" value="1"/>
</dbReference>
<comment type="catalytic activity">
    <reaction evidence="12">
        <text>tRNA(Phe) + L-phenylalanine + ATP = L-phenylalanyl-tRNA(Phe) + AMP + diphosphate + H(+)</text>
        <dbReference type="Rhea" id="RHEA:19413"/>
        <dbReference type="Rhea" id="RHEA-COMP:9668"/>
        <dbReference type="Rhea" id="RHEA-COMP:9699"/>
        <dbReference type="ChEBI" id="CHEBI:15378"/>
        <dbReference type="ChEBI" id="CHEBI:30616"/>
        <dbReference type="ChEBI" id="CHEBI:33019"/>
        <dbReference type="ChEBI" id="CHEBI:58095"/>
        <dbReference type="ChEBI" id="CHEBI:78442"/>
        <dbReference type="ChEBI" id="CHEBI:78531"/>
        <dbReference type="ChEBI" id="CHEBI:456215"/>
        <dbReference type="EC" id="6.1.1.20"/>
    </reaction>
</comment>
<evidence type="ECO:0000256" key="7">
    <source>
        <dbReference type="ARBA" id="ARBA00022917"/>
    </source>
</evidence>